<evidence type="ECO:0000256" key="1">
    <source>
        <dbReference type="SAM" id="MobiDB-lite"/>
    </source>
</evidence>
<sequence length="81" mass="9136">MFPKSSIRMRGNGKLRRHGRDTGYPAPPAQIPACGITAPGSSRVFASIFKLLVKLKFHLGLASFYYPWGKYTVPFQYPFEL</sequence>
<comment type="caution">
    <text evidence="2">The sequence shown here is derived from an EMBL/GenBank/DDBJ whole genome shotgun (WGS) entry which is preliminary data.</text>
</comment>
<feature type="region of interest" description="Disordered" evidence="1">
    <location>
        <begin position="1"/>
        <end position="26"/>
    </location>
</feature>
<dbReference type="Proteomes" id="UP001176021">
    <property type="component" value="Unassembled WGS sequence"/>
</dbReference>
<organism evidence="2 3">
    <name type="scientific">Desulfosporosinus nitroreducens</name>
    <dbReference type="NCBI Taxonomy" id="2018668"/>
    <lineage>
        <taxon>Bacteria</taxon>
        <taxon>Bacillati</taxon>
        <taxon>Bacillota</taxon>
        <taxon>Clostridia</taxon>
        <taxon>Eubacteriales</taxon>
        <taxon>Desulfitobacteriaceae</taxon>
        <taxon>Desulfosporosinus</taxon>
    </lineage>
</organism>
<proteinExistence type="predicted"/>
<evidence type="ECO:0000313" key="2">
    <source>
        <dbReference type="EMBL" id="MDO0824383.1"/>
    </source>
</evidence>
<name>A0ABT8QSQ0_9FIRM</name>
<protein>
    <submittedName>
        <fullName evidence="2">Uncharacterized protein</fullName>
    </submittedName>
</protein>
<dbReference type="EMBL" id="JAMJEV010000013">
    <property type="protein sequence ID" value="MDO0824383.1"/>
    <property type="molecule type" value="Genomic_DNA"/>
</dbReference>
<gene>
    <name evidence="2" type="ORF">M8H41_16200</name>
</gene>
<evidence type="ECO:0000313" key="3">
    <source>
        <dbReference type="Proteomes" id="UP001176021"/>
    </source>
</evidence>
<reference evidence="2" key="1">
    <citation type="submission" date="2022-05" db="EMBL/GenBank/DDBJ databases">
        <title>Expanded diversity of anoxic marine methylotrophy in a Black Sea sulfate reducing microorganism.</title>
        <authorList>
            <person name="Fischer P.Q."/>
            <person name="Stams A.J.M."/>
            <person name="Villanueva L."/>
            <person name="Sousa D.Z."/>
        </authorList>
    </citation>
    <scope>NUCLEOTIDE SEQUENCE</scope>
    <source>
        <strain evidence="2">P130</strain>
    </source>
</reference>
<keyword evidence="3" id="KW-1185">Reference proteome</keyword>
<accession>A0ABT8QSQ0</accession>
<dbReference type="RefSeq" id="WP_252471447.1">
    <property type="nucleotide sequence ID" value="NZ_JAMHFY010000021.1"/>
</dbReference>